<reference evidence="3 4" key="1">
    <citation type="submission" date="2019-08" db="EMBL/GenBank/DDBJ databases">
        <title>Genome of Phaeodactylibacter luteus.</title>
        <authorList>
            <person name="Bowman J.P."/>
        </authorList>
    </citation>
    <scope>NUCLEOTIDE SEQUENCE [LARGE SCALE GENOMIC DNA]</scope>
    <source>
        <strain evidence="3 4">KCTC 42180</strain>
    </source>
</reference>
<dbReference type="RefSeq" id="WP_147168932.1">
    <property type="nucleotide sequence ID" value="NZ_VOOR01000048.1"/>
</dbReference>
<dbReference type="PANTHER" id="PTHR40459:SF1">
    <property type="entry name" value="CONSERVED HYPOTHETICAL ALANINE AND LEUCINE RICH PROTEIN"/>
    <property type="match status" value="1"/>
</dbReference>
<evidence type="ECO:0000259" key="1">
    <source>
        <dbReference type="Pfam" id="PF10727"/>
    </source>
</evidence>
<protein>
    <submittedName>
        <fullName evidence="3">DUF2520 domain-containing protein</fullName>
    </submittedName>
</protein>
<keyword evidence="4" id="KW-1185">Reference proteome</keyword>
<dbReference type="SUPFAM" id="SSF51735">
    <property type="entry name" value="NAD(P)-binding Rossmann-fold domains"/>
    <property type="match status" value="1"/>
</dbReference>
<proteinExistence type="predicted"/>
<sequence>MMGKKGIILIGAGRLGKHLGRALVQAGLPLCCLYNRSAAHAKEAGEALGVPYSSSLQQLPRDGALYLLAVSDNAIKTVAEQLARHVSPQAVLAHTSGSTPSNVLAGTTQRHGVFYPLQSFSHGITPDFQQIPICYWGNTPDTAQLLAAVGKRISTSVYPLDDRQRQVLHLAAVFINNFTNAMLQGSHEICQEGGLPSNLLQPLLRETLRKAAQAEAPKAVQTGPAARGDQPTIERHLNQLANHPELRNVYKAITQYIQTF</sequence>
<dbReference type="Gene3D" id="3.40.50.720">
    <property type="entry name" value="NAD(P)-binding Rossmann-like Domain"/>
    <property type="match status" value="1"/>
</dbReference>
<feature type="domain" description="Putative oxidoreductase/dehydrogenase Rossmann-like" evidence="1">
    <location>
        <begin position="9"/>
        <end position="111"/>
    </location>
</feature>
<dbReference type="OrthoDB" id="9810755at2"/>
<name>A0A5C6RGY1_9BACT</name>
<evidence type="ECO:0000259" key="2">
    <source>
        <dbReference type="Pfam" id="PF10728"/>
    </source>
</evidence>
<dbReference type="Proteomes" id="UP000321580">
    <property type="component" value="Unassembled WGS sequence"/>
</dbReference>
<feature type="domain" description="DUF2520" evidence="2">
    <location>
        <begin position="133"/>
        <end position="256"/>
    </location>
</feature>
<accession>A0A5C6RGY1</accession>
<dbReference type="Pfam" id="PF10727">
    <property type="entry name" value="Rossmann-like"/>
    <property type="match status" value="1"/>
</dbReference>
<dbReference type="Gene3D" id="1.10.1040.20">
    <property type="entry name" value="ProC-like, C-terminal domain"/>
    <property type="match status" value="1"/>
</dbReference>
<dbReference type="InterPro" id="IPR037108">
    <property type="entry name" value="TM1727-like_C_sf"/>
</dbReference>
<dbReference type="AlphaFoldDB" id="A0A5C6RGY1"/>
<organism evidence="3 4">
    <name type="scientific">Phaeodactylibacter luteus</name>
    <dbReference type="NCBI Taxonomy" id="1564516"/>
    <lineage>
        <taxon>Bacteria</taxon>
        <taxon>Pseudomonadati</taxon>
        <taxon>Bacteroidota</taxon>
        <taxon>Saprospiria</taxon>
        <taxon>Saprospirales</taxon>
        <taxon>Haliscomenobacteraceae</taxon>
        <taxon>Phaeodactylibacter</taxon>
    </lineage>
</organism>
<dbReference type="InterPro" id="IPR036291">
    <property type="entry name" value="NAD(P)-bd_dom_sf"/>
</dbReference>
<dbReference type="Pfam" id="PF10728">
    <property type="entry name" value="DUF2520"/>
    <property type="match status" value="1"/>
</dbReference>
<dbReference type="InterPro" id="IPR008927">
    <property type="entry name" value="6-PGluconate_DH-like_C_sf"/>
</dbReference>
<dbReference type="InterPro" id="IPR018931">
    <property type="entry name" value="DUF2520"/>
</dbReference>
<dbReference type="EMBL" id="VOOR01000048">
    <property type="protein sequence ID" value="TXB61708.1"/>
    <property type="molecule type" value="Genomic_DNA"/>
</dbReference>
<evidence type="ECO:0000313" key="4">
    <source>
        <dbReference type="Proteomes" id="UP000321580"/>
    </source>
</evidence>
<gene>
    <name evidence="3" type="ORF">FRY97_17850</name>
</gene>
<dbReference type="InterPro" id="IPR019665">
    <property type="entry name" value="OxRdtase/DH_put_Rossmann_dom"/>
</dbReference>
<evidence type="ECO:0000313" key="3">
    <source>
        <dbReference type="EMBL" id="TXB61708.1"/>
    </source>
</evidence>
<comment type="caution">
    <text evidence="3">The sequence shown here is derived from an EMBL/GenBank/DDBJ whole genome shotgun (WGS) entry which is preliminary data.</text>
</comment>
<dbReference type="SUPFAM" id="SSF48179">
    <property type="entry name" value="6-phosphogluconate dehydrogenase C-terminal domain-like"/>
    <property type="match status" value="1"/>
</dbReference>
<dbReference type="PANTHER" id="PTHR40459">
    <property type="entry name" value="CONSERVED HYPOTHETICAL ALANINE AND LEUCINE RICH PROTEIN"/>
    <property type="match status" value="1"/>
</dbReference>